<evidence type="ECO:0000259" key="1">
    <source>
        <dbReference type="Pfam" id="PF22936"/>
    </source>
</evidence>
<gene>
    <name evidence="2" type="ORF">J0J18_24075</name>
</gene>
<proteinExistence type="predicted"/>
<dbReference type="AlphaFoldDB" id="A0AAW4HHR6"/>
<comment type="caution">
    <text evidence="2">The sequence shown here is derived from an EMBL/GenBank/DDBJ whole genome shotgun (WGS) entry which is preliminary data.</text>
</comment>
<sequence length="71" mass="7797">MSKGEVDLRVGNGARVVALEIGDCEVTLPSGLVIGLNKCYYVPSICRNIISVSYLERDGYNFIIENDVMTI</sequence>
<dbReference type="Proteomes" id="UP000664056">
    <property type="component" value="Unassembled WGS sequence"/>
</dbReference>
<name>A0AAW4HHR6_VIBVL</name>
<protein>
    <recommendedName>
        <fullName evidence="1">Retrovirus-related Pol polyprotein from transposon TNT 1-94-like beta-barrel domain-containing protein</fullName>
    </recommendedName>
</protein>
<reference evidence="2" key="1">
    <citation type="submission" date="2021-03" db="EMBL/GenBank/DDBJ databases">
        <title>Study of the foodborne Vibrio vulnificus isolates from China.</title>
        <authorList>
            <person name="Zheng Z."/>
            <person name="Ye L."/>
        </authorList>
    </citation>
    <scope>NUCLEOTIDE SEQUENCE</scope>
    <source>
        <strain evidence="2">Vv1582</strain>
    </source>
</reference>
<dbReference type="EMBL" id="JAFKOQ010000199">
    <property type="protein sequence ID" value="MBN8124773.1"/>
    <property type="molecule type" value="Genomic_DNA"/>
</dbReference>
<accession>A0AAW4HHR6</accession>
<dbReference type="InterPro" id="IPR054722">
    <property type="entry name" value="PolX-like_BBD"/>
</dbReference>
<dbReference type="RefSeq" id="WP_206623305.1">
    <property type="nucleotide sequence ID" value="NZ_JAFKOQ010000199.1"/>
</dbReference>
<evidence type="ECO:0000313" key="2">
    <source>
        <dbReference type="EMBL" id="MBN8124773.1"/>
    </source>
</evidence>
<evidence type="ECO:0000313" key="3">
    <source>
        <dbReference type="Proteomes" id="UP000664056"/>
    </source>
</evidence>
<feature type="domain" description="Retrovirus-related Pol polyprotein from transposon TNT 1-94-like beta-barrel" evidence="1">
    <location>
        <begin position="7"/>
        <end position="60"/>
    </location>
</feature>
<organism evidence="2 3">
    <name type="scientific">Vibrio vulnificus</name>
    <dbReference type="NCBI Taxonomy" id="672"/>
    <lineage>
        <taxon>Bacteria</taxon>
        <taxon>Pseudomonadati</taxon>
        <taxon>Pseudomonadota</taxon>
        <taxon>Gammaproteobacteria</taxon>
        <taxon>Vibrionales</taxon>
        <taxon>Vibrionaceae</taxon>
        <taxon>Vibrio</taxon>
    </lineage>
</organism>
<dbReference type="Pfam" id="PF22936">
    <property type="entry name" value="Pol_BBD"/>
    <property type="match status" value="1"/>
</dbReference>
<feature type="non-terminal residue" evidence="2">
    <location>
        <position position="71"/>
    </location>
</feature>